<dbReference type="EMBL" id="JBHSWI010000001">
    <property type="protein sequence ID" value="MFC6645911.1"/>
    <property type="molecule type" value="Genomic_DNA"/>
</dbReference>
<gene>
    <name evidence="1" type="ORF">ACFQBQ_10040</name>
</gene>
<comment type="caution">
    <text evidence="1">The sequence shown here is derived from an EMBL/GenBank/DDBJ whole genome shotgun (WGS) entry which is preliminary data.</text>
</comment>
<accession>A0ABW1ZB18</accession>
<name>A0ABW1ZB18_9BACT</name>
<organism evidence="1 2">
    <name type="scientific">Granulicella cerasi</name>
    <dbReference type="NCBI Taxonomy" id="741063"/>
    <lineage>
        <taxon>Bacteria</taxon>
        <taxon>Pseudomonadati</taxon>
        <taxon>Acidobacteriota</taxon>
        <taxon>Terriglobia</taxon>
        <taxon>Terriglobales</taxon>
        <taxon>Acidobacteriaceae</taxon>
        <taxon>Granulicella</taxon>
    </lineage>
</organism>
<dbReference type="SUPFAM" id="SSF48613">
    <property type="entry name" value="Heme oxygenase-like"/>
    <property type="match status" value="1"/>
</dbReference>
<evidence type="ECO:0000313" key="2">
    <source>
        <dbReference type="Proteomes" id="UP001596391"/>
    </source>
</evidence>
<dbReference type="Gene3D" id="1.20.910.10">
    <property type="entry name" value="Heme oxygenase-like"/>
    <property type="match status" value="1"/>
</dbReference>
<proteinExistence type="predicted"/>
<sequence length="273" mass="30635">MRPRSLGPKENYRLSIASSPLTIEAIEERIAPLREQLASHPVYAAMQSIEDVRLFMQSHVYAVWDFMSLLKALQRGLTSVDVPWVPSKFPASRRFVNEIVLGEESDEFRGEPLSHFEIYLRAMDDVSADASVMRGVLKALASGSTWNQAMQPAPQTARIFVGETFRVIEEGSLAAQAAAFTFGREDVIPDLFRGFIRELNQELTGTLNTFIWYLERHIEVDGEDHGPLSLRMVADLCGDDPALWEEAARAAEAAMRARIALWDGILAEVKARR</sequence>
<keyword evidence="2" id="KW-1185">Reference proteome</keyword>
<dbReference type="InterPro" id="IPR024423">
    <property type="entry name" value="DUF3050"/>
</dbReference>
<dbReference type="Pfam" id="PF11251">
    <property type="entry name" value="DUF3050"/>
    <property type="match status" value="1"/>
</dbReference>
<evidence type="ECO:0000313" key="1">
    <source>
        <dbReference type="EMBL" id="MFC6645911.1"/>
    </source>
</evidence>
<dbReference type="InterPro" id="IPR016084">
    <property type="entry name" value="Haem_Oase-like_multi-hlx"/>
</dbReference>
<dbReference type="RefSeq" id="WP_263369621.1">
    <property type="nucleotide sequence ID" value="NZ_JAGSYD010000001.1"/>
</dbReference>
<dbReference type="Proteomes" id="UP001596391">
    <property type="component" value="Unassembled WGS sequence"/>
</dbReference>
<reference evidence="2" key="1">
    <citation type="journal article" date="2019" name="Int. J. Syst. Evol. Microbiol.">
        <title>The Global Catalogue of Microorganisms (GCM) 10K type strain sequencing project: providing services to taxonomists for standard genome sequencing and annotation.</title>
        <authorList>
            <consortium name="The Broad Institute Genomics Platform"/>
            <consortium name="The Broad Institute Genome Sequencing Center for Infectious Disease"/>
            <person name="Wu L."/>
            <person name="Ma J."/>
        </authorList>
    </citation>
    <scope>NUCLEOTIDE SEQUENCE [LARGE SCALE GENOMIC DNA]</scope>
    <source>
        <strain evidence="2">CGMCC 1.16026</strain>
    </source>
</reference>
<protein>
    <submittedName>
        <fullName evidence="1">DUF3050 domain-containing protein</fullName>
    </submittedName>
</protein>